<keyword evidence="10" id="KW-1185">Reference proteome</keyword>
<gene>
    <name evidence="9" type="ORF">N780_06540</name>
</gene>
<keyword evidence="5 7" id="KW-1133">Transmembrane helix</keyword>
<evidence type="ECO:0000313" key="10">
    <source>
        <dbReference type="Proteomes" id="UP000030153"/>
    </source>
</evidence>
<feature type="transmembrane region" description="Helical" evidence="7">
    <location>
        <begin position="360"/>
        <end position="380"/>
    </location>
</feature>
<sequence>MNVTSPNRTYRFFQLFYVLAFFGFGSLFPLLSVYLENEQGLDHTQIGLIVATIPIVTIFIQPIWGMISDITRRPRLLLFIAVLMASAMSLLYTQMDTFLTLLLGIVAIAVFQSAVVPLSDSLSLHFVQQYDKEYGNIRLWGAVGFAVAVFIVGRVTDITQDLTWVFYAFSFGLVLSAIALSAFPKRGQHVGVSFRAGFKTLVKQKTFLLFLLSNFLIFGPVLANNYYFGTFILTVGGTLSGVGIAFLLAAGSEAPFMNMSQKVINKMGVIPVMMLCASVSGARWLFYFFEPSAMLVYSTTIVQGISVGLYIPAALLFVRQTAPKDVQATAVGLYSAVGNGMGNAFFTFIGGVLLDRWNVYGMYGFFALMTMIGLLIILLVRSEVNQTVYSAQAGT</sequence>
<keyword evidence="3" id="KW-1003">Cell membrane</keyword>
<feature type="transmembrane region" description="Helical" evidence="7">
    <location>
        <begin position="98"/>
        <end position="118"/>
    </location>
</feature>
<feature type="transmembrane region" description="Helical" evidence="7">
    <location>
        <begin position="204"/>
        <end position="222"/>
    </location>
</feature>
<evidence type="ECO:0000256" key="1">
    <source>
        <dbReference type="ARBA" id="ARBA00004651"/>
    </source>
</evidence>
<organism evidence="9 10">
    <name type="scientific">Pontibacillus chungwhensis BH030062</name>
    <dbReference type="NCBI Taxonomy" id="1385513"/>
    <lineage>
        <taxon>Bacteria</taxon>
        <taxon>Bacillati</taxon>
        <taxon>Bacillota</taxon>
        <taxon>Bacilli</taxon>
        <taxon>Bacillales</taxon>
        <taxon>Bacillaceae</taxon>
        <taxon>Pontibacillus</taxon>
    </lineage>
</organism>
<dbReference type="EMBL" id="AVBG01000015">
    <property type="protein sequence ID" value="KGP90200.1"/>
    <property type="molecule type" value="Genomic_DNA"/>
</dbReference>
<dbReference type="SUPFAM" id="SSF103473">
    <property type="entry name" value="MFS general substrate transporter"/>
    <property type="match status" value="1"/>
</dbReference>
<dbReference type="Pfam" id="PF12832">
    <property type="entry name" value="MFS_1_like"/>
    <property type="match status" value="1"/>
</dbReference>
<feature type="transmembrane region" description="Helical" evidence="7">
    <location>
        <begin position="139"/>
        <end position="156"/>
    </location>
</feature>
<dbReference type="OrthoDB" id="1650886at2"/>
<dbReference type="PROSITE" id="PS50850">
    <property type="entry name" value="MFS"/>
    <property type="match status" value="1"/>
</dbReference>
<comment type="subcellular location">
    <subcellularLocation>
        <location evidence="1">Cell membrane</location>
        <topology evidence="1">Multi-pass membrane protein</topology>
    </subcellularLocation>
</comment>
<reference evidence="9 10" key="1">
    <citation type="submission" date="2013-08" db="EMBL/GenBank/DDBJ databases">
        <title>Genome of Pontibacillus chungwhensis.</title>
        <authorList>
            <person name="Wang Q."/>
            <person name="Wang G."/>
        </authorList>
    </citation>
    <scope>NUCLEOTIDE SEQUENCE [LARGE SCALE GENOMIC DNA]</scope>
    <source>
        <strain evidence="9 10">BH030062</strain>
    </source>
</reference>
<feature type="transmembrane region" description="Helical" evidence="7">
    <location>
        <begin position="12"/>
        <end position="34"/>
    </location>
</feature>
<dbReference type="AlphaFoldDB" id="A0A0A2V916"/>
<evidence type="ECO:0000256" key="3">
    <source>
        <dbReference type="ARBA" id="ARBA00022475"/>
    </source>
</evidence>
<feature type="transmembrane region" description="Helical" evidence="7">
    <location>
        <begin position="330"/>
        <end position="354"/>
    </location>
</feature>
<comment type="caution">
    <text evidence="9">The sequence shown here is derived from an EMBL/GenBank/DDBJ whole genome shotgun (WGS) entry which is preliminary data.</text>
</comment>
<dbReference type="GO" id="GO:0015212">
    <property type="term" value="F:cytidine transmembrane transporter activity"/>
    <property type="evidence" value="ECO:0007669"/>
    <property type="project" value="TreeGrafter"/>
</dbReference>
<evidence type="ECO:0000256" key="7">
    <source>
        <dbReference type="SAM" id="Phobius"/>
    </source>
</evidence>
<dbReference type="PANTHER" id="PTHR23522:SF4">
    <property type="entry name" value="NUCLEOSIDE PERMEASE NUPG-RELATED"/>
    <property type="match status" value="1"/>
</dbReference>
<dbReference type="InterPro" id="IPR024989">
    <property type="entry name" value="MFS_assoc_dom"/>
</dbReference>
<protein>
    <submittedName>
        <fullName evidence="9">MFS transporter</fullName>
    </submittedName>
</protein>
<dbReference type="InterPro" id="IPR020846">
    <property type="entry name" value="MFS_dom"/>
</dbReference>
<dbReference type="Proteomes" id="UP000030153">
    <property type="component" value="Unassembled WGS sequence"/>
</dbReference>
<feature type="transmembrane region" description="Helical" evidence="7">
    <location>
        <begin position="228"/>
        <end position="249"/>
    </location>
</feature>
<feature type="transmembrane region" description="Helical" evidence="7">
    <location>
        <begin position="46"/>
        <end position="64"/>
    </location>
</feature>
<keyword evidence="4 7" id="KW-0812">Transmembrane</keyword>
<feature type="transmembrane region" description="Helical" evidence="7">
    <location>
        <begin position="295"/>
        <end position="318"/>
    </location>
</feature>
<dbReference type="STRING" id="1385513.N780_06540"/>
<dbReference type="eggNOG" id="COG2814">
    <property type="taxonomic scope" value="Bacteria"/>
</dbReference>
<dbReference type="PANTHER" id="PTHR23522">
    <property type="entry name" value="BLL5896 PROTEIN"/>
    <property type="match status" value="1"/>
</dbReference>
<feature type="transmembrane region" description="Helical" evidence="7">
    <location>
        <begin position="162"/>
        <end position="183"/>
    </location>
</feature>
<evidence type="ECO:0000256" key="2">
    <source>
        <dbReference type="ARBA" id="ARBA00022448"/>
    </source>
</evidence>
<evidence type="ECO:0000256" key="5">
    <source>
        <dbReference type="ARBA" id="ARBA00022989"/>
    </source>
</evidence>
<keyword evidence="2" id="KW-0813">Transport</keyword>
<accession>A0A0A2V916</accession>
<dbReference type="GO" id="GO:0005886">
    <property type="term" value="C:plasma membrane"/>
    <property type="evidence" value="ECO:0007669"/>
    <property type="project" value="UniProtKB-SubCell"/>
</dbReference>
<keyword evidence="6 7" id="KW-0472">Membrane</keyword>
<proteinExistence type="predicted"/>
<evidence type="ECO:0000256" key="6">
    <source>
        <dbReference type="ARBA" id="ARBA00023136"/>
    </source>
</evidence>
<dbReference type="InterPro" id="IPR036259">
    <property type="entry name" value="MFS_trans_sf"/>
</dbReference>
<evidence type="ECO:0000313" key="9">
    <source>
        <dbReference type="EMBL" id="KGP90200.1"/>
    </source>
</evidence>
<evidence type="ECO:0000256" key="4">
    <source>
        <dbReference type="ARBA" id="ARBA00022692"/>
    </source>
</evidence>
<dbReference type="RefSeq" id="WP_052115128.1">
    <property type="nucleotide sequence ID" value="NZ_AVBG01000015.1"/>
</dbReference>
<name>A0A0A2V916_9BACI</name>
<feature type="transmembrane region" description="Helical" evidence="7">
    <location>
        <begin position="269"/>
        <end position="289"/>
    </location>
</feature>
<dbReference type="GO" id="GO:0015213">
    <property type="term" value="F:uridine transmembrane transporter activity"/>
    <property type="evidence" value="ECO:0007669"/>
    <property type="project" value="TreeGrafter"/>
</dbReference>
<evidence type="ECO:0000259" key="8">
    <source>
        <dbReference type="PROSITE" id="PS50850"/>
    </source>
</evidence>
<feature type="transmembrane region" description="Helical" evidence="7">
    <location>
        <begin position="76"/>
        <end position="92"/>
    </location>
</feature>
<feature type="domain" description="Major facilitator superfamily (MFS) profile" evidence="8">
    <location>
        <begin position="165"/>
        <end position="395"/>
    </location>
</feature>
<dbReference type="Gene3D" id="1.20.1250.20">
    <property type="entry name" value="MFS general substrate transporter like domains"/>
    <property type="match status" value="2"/>
</dbReference>